<dbReference type="PROSITE" id="PS50005">
    <property type="entry name" value="TPR"/>
    <property type="match status" value="2"/>
</dbReference>
<feature type="repeat" description="TPR" evidence="1">
    <location>
        <begin position="259"/>
        <end position="292"/>
    </location>
</feature>
<dbReference type="InterPro" id="IPR011990">
    <property type="entry name" value="TPR-like_helical_dom_sf"/>
</dbReference>
<accession>A0A1T5EZ12</accession>
<sequence length="380" mass="43322">MKKIVVLILVLIASHAHSQVKEADNLHLLDLFQSQRFIEASEYLKQVYQEPISDKKILSRFGYSLKMAGKLTEAEGYYRRILEKDSTEVSTLFSLAGINQTKGNYKKAGDYYKQILAIDSNNFAVYSRLSDMIESSEGLVFATPYLAKANSLNPYDGDIAYSYSKVLKSVKQYKLAGAVLDTAIAADTTNMFLLRGKAELAYAEDKWPVVIEIVNRLIALGEENALQLKMLGEAYYSVKKYTLAIEILSGLEENDQQTESSLYFIAMSYKSLENYPKAIEYFNKTLKESISPNTSEYYALIGDSNQKRNQMKSALASYQKSLFFENKPMTIYSMATIYDQKLNDKATALKYYKRYLEAKPPKDHESYIEYSKYRIAQLGK</sequence>
<keyword evidence="4" id="KW-1185">Reference proteome</keyword>
<feature type="signal peptide" evidence="2">
    <location>
        <begin position="1"/>
        <end position="18"/>
    </location>
</feature>
<dbReference type="EMBL" id="FUYR01000005">
    <property type="protein sequence ID" value="SKB89089.1"/>
    <property type="molecule type" value="Genomic_DNA"/>
</dbReference>
<gene>
    <name evidence="3" type="ORF">SAMN05661099_3306</name>
</gene>
<organism evidence="3 4">
    <name type="scientific">Daejeonella lutea</name>
    <dbReference type="NCBI Taxonomy" id="572036"/>
    <lineage>
        <taxon>Bacteria</taxon>
        <taxon>Pseudomonadati</taxon>
        <taxon>Bacteroidota</taxon>
        <taxon>Sphingobacteriia</taxon>
        <taxon>Sphingobacteriales</taxon>
        <taxon>Sphingobacteriaceae</taxon>
        <taxon>Daejeonella</taxon>
    </lineage>
</organism>
<keyword evidence="1" id="KW-0802">TPR repeat</keyword>
<dbReference type="Proteomes" id="UP000189981">
    <property type="component" value="Unassembled WGS sequence"/>
</dbReference>
<evidence type="ECO:0000313" key="4">
    <source>
        <dbReference type="Proteomes" id="UP000189981"/>
    </source>
</evidence>
<dbReference type="InterPro" id="IPR019734">
    <property type="entry name" value="TPR_rpt"/>
</dbReference>
<dbReference type="PANTHER" id="PTHR12558:SF13">
    <property type="entry name" value="CELL DIVISION CYCLE PROTEIN 27 HOMOLOG"/>
    <property type="match status" value="1"/>
</dbReference>
<dbReference type="Gene3D" id="1.25.40.10">
    <property type="entry name" value="Tetratricopeptide repeat domain"/>
    <property type="match status" value="2"/>
</dbReference>
<evidence type="ECO:0000256" key="2">
    <source>
        <dbReference type="SAM" id="SignalP"/>
    </source>
</evidence>
<dbReference type="AlphaFoldDB" id="A0A1T5EZ12"/>
<dbReference type="OrthoDB" id="1221582at2"/>
<evidence type="ECO:0000256" key="1">
    <source>
        <dbReference type="PROSITE-ProRule" id="PRU00339"/>
    </source>
</evidence>
<name>A0A1T5EZ12_9SPHI</name>
<dbReference type="RefSeq" id="WP_079703809.1">
    <property type="nucleotide sequence ID" value="NZ_FUYR01000005.1"/>
</dbReference>
<feature type="repeat" description="TPR" evidence="1">
    <location>
        <begin position="89"/>
        <end position="122"/>
    </location>
</feature>
<proteinExistence type="predicted"/>
<dbReference type="STRING" id="572036.SAMN05661099_3306"/>
<reference evidence="4" key="1">
    <citation type="submission" date="2017-02" db="EMBL/GenBank/DDBJ databases">
        <authorList>
            <person name="Varghese N."/>
            <person name="Submissions S."/>
        </authorList>
    </citation>
    <scope>NUCLEOTIDE SEQUENCE [LARGE SCALE GENOMIC DNA]</scope>
    <source>
        <strain evidence="4">DSM 22385</strain>
    </source>
</reference>
<feature type="chain" id="PRO_5013115062" evidence="2">
    <location>
        <begin position="19"/>
        <end position="380"/>
    </location>
</feature>
<dbReference type="SUPFAM" id="SSF48452">
    <property type="entry name" value="TPR-like"/>
    <property type="match status" value="2"/>
</dbReference>
<dbReference type="Pfam" id="PF13432">
    <property type="entry name" value="TPR_16"/>
    <property type="match status" value="1"/>
</dbReference>
<dbReference type="SMART" id="SM00028">
    <property type="entry name" value="TPR"/>
    <property type="match status" value="5"/>
</dbReference>
<evidence type="ECO:0000313" key="3">
    <source>
        <dbReference type="EMBL" id="SKB89089.1"/>
    </source>
</evidence>
<keyword evidence="2" id="KW-0732">Signal</keyword>
<dbReference type="PANTHER" id="PTHR12558">
    <property type="entry name" value="CELL DIVISION CYCLE 16,23,27"/>
    <property type="match status" value="1"/>
</dbReference>
<dbReference type="Pfam" id="PF12895">
    <property type="entry name" value="ANAPC3"/>
    <property type="match status" value="1"/>
</dbReference>
<protein>
    <submittedName>
        <fullName evidence="3">Tetratricopeptide repeat-containing protein</fullName>
    </submittedName>
</protein>